<keyword evidence="1" id="KW-1133">Transmembrane helix</keyword>
<dbReference type="GO" id="GO:0016020">
    <property type="term" value="C:membrane"/>
    <property type="evidence" value="ECO:0007669"/>
    <property type="project" value="TreeGrafter"/>
</dbReference>
<keyword evidence="1" id="KW-0472">Membrane</keyword>
<evidence type="ECO:0000313" key="3">
    <source>
        <dbReference type="EMBL" id="KIK93166.1"/>
    </source>
</evidence>
<dbReference type="PANTHER" id="PTHR43272:SF11">
    <property type="entry name" value="AMP-DEPENDENT SYNTHETASE_LIGASE DOMAIN-CONTAINING PROTEIN"/>
    <property type="match status" value="1"/>
</dbReference>
<dbReference type="Gene3D" id="3.40.50.12780">
    <property type="entry name" value="N-terminal domain of ligase-like"/>
    <property type="match status" value="1"/>
</dbReference>
<proteinExistence type="predicted"/>
<dbReference type="SUPFAM" id="SSF56801">
    <property type="entry name" value="Acetyl-CoA synthetase-like"/>
    <property type="match status" value="1"/>
</dbReference>
<dbReference type="OrthoDB" id="1700726at2759"/>
<accession>A0A0D0DV12</accession>
<dbReference type="PANTHER" id="PTHR43272">
    <property type="entry name" value="LONG-CHAIN-FATTY-ACID--COA LIGASE"/>
    <property type="match status" value="1"/>
</dbReference>
<dbReference type="InParanoid" id="A0A0D0DV12"/>
<protein>
    <recommendedName>
        <fullName evidence="2">AMP-dependent synthetase/ligase domain-containing protein</fullName>
    </recommendedName>
</protein>
<evidence type="ECO:0000259" key="2">
    <source>
        <dbReference type="Pfam" id="PF00501"/>
    </source>
</evidence>
<evidence type="ECO:0000256" key="1">
    <source>
        <dbReference type="SAM" id="Phobius"/>
    </source>
</evidence>
<gene>
    <name evidence="3" type="ORF">PAXRUDRAFT_829249</name>
</gene>
<dbReference type="STRING" id="930991.A0A0D0DV12"/>
<dbReference type="Proteomes" id="UP000054538">
    <property type="component" value="Unassembled WGS sequence"/>
</dbReference>
<reference evidence="4" key="2">
    <citation type="submission" date="2015-01" db="EMBL/GenBank/DDBJ databases">
        <title>Evolutionary Origins and Diversification of the Mycorrhizal Mutualists.</title>
        <authorList>
            <consortium name="DOE Joint Genome Institute"/>
            <consortium name="Mycorrhizal Genomics Consortium"/>
            <person name="Kohler A."/>
            <person name="Kuo A."/>
            <person name="Nagy L.G."/>
            <person name="Floudas D."/>
            <person name="Copeland A."/>
            <person name="Barry K.W."/>
            <person name="Cichocki N."/>
            <person name="Veneault-Fourrey C."/>
            <person name="LaButti K."/>
            <person name="Lindquist E.A."/>
            <person name="Lipzen A."/>
            <person name="Lundell T."/>
            <person name="Morin E."/>
            <person name="Murat C."/>
            <person name="Riley R."/>
            <person name="Ohm R."/>
            <person name="Sun H."/>
            <person name="Tunlid A."/>
            <person name="Henrissat B."/>
            <person name="Grigoriev I.V."/>
            <person name="Hibbett D.S."/>
            <person name="Martin F."/>
        </authorList>
    </citation>
    <scope>NUCLEOTIDE SEQUENCE [LARGE SCALE GENOMIC DNA]</scope>
    <source>
        <strain evidence="4">Ve08.2h10</strain>
    </source>
</reference>
<dbReference type="Pfam" id="PF00501">
    <property type="entry name" value="AMP-binding"/>
    <property type="match status" value="1"/>
</dbReference>
<name>A0A0D0DV12_9AGAM</name>
<dbReference type="InterPro" id="IPR000873">
    <property type="entry name" value="AMP-dep_synth/lig_dom"/>
</dbReference>
<dbReference type="GO" id="GO:0005783">
    <property type="term" value="C:endoplasmic reticulum"/>
    <property type="evidence" value="ECO:0007669"/>
    <property type="project" value="TreeGrafter"/>
</dbReference>
<feature type="domain" description="AMP-dependent synthetase/ligase" evidence="2">
    <location>
        <begin position="98"/>
        <end position="516"/>
    </location>
</feature>
<feature type="transmembrane region" description="Helical" evidence="1">
    <location>
        <begin position="12"/>
        <end position="30"/>
    </location>
</feature>
<evidence type="ECO:0000313" key="4">
    <source>
        <dbReference type="Proteomes" id="UP000054538"/>
    </source>
</evidence>
<dbReference type="GO" id="GO:0004467">
    <property type="term" value="F:long-chain fatty acid-CoA ligase activity"/>
    <property type="evidence" value="ECO:0007669"/>
    <property type="project" value="TreeGrafter"/>
</dbReference>
<keyword evidence="1" id="KW-0812">Transmembrane</keyword>
<sequence length="559" mass="60652">MSISEYLVTDDLTVLLGFIGVSVFLLQNLYKPQPLVHPILLGRQSDAGRVRHSGESAVYRHYGTGQMGRLAVKPDKDVDLVDDFIKSHFESPRTLWSTKITNAQLKERISAFGAGISRLIPEESSVLLLLNDSLEFVIADLALAKHSITSITLSSRKLLSRVLEAHPPTAIIVGADFLPHVLELIYDAREHHHKIIVVGQSGTNPIPKAAREVELINWAQVEADGVQVNNATPLPTVHPSDPFTLVFHETPVGGLQGVRFTHSNFTAGVTAIRSLFPPSIALSSLDTIVSGHSLSTPFGRAVAYTALYECASFATMDSTRMYGGHDSNFVFKDLPHDVKDVLSATKLPIPLPTVLFIHPEHLHDLSMSVTSRAKRSFLMYSLGWRHKLAALTEGFLSRESLWDRMVFDRAREYVMGGMANTLKTTIVSGGPLSNDALAPARITLSIPHVNAHIHPSATGPLFATHAFDLQSLPSAEGEPAHVGPPSVNVEVKLTGVQDAEVERGSDPKGEVVVRGPPIGVLLPRDGIETETDGEGWVKTAEIARVMTNGAFNVTGLITP</sequence>
<keyword evidence="4" id="KW-1185">Reference proteome</keyword>
<dbReference type="HOGENOM" id="CLU_502652_0_0_1"/>
<organism evidence="3 4">
    <name type="scientific">Paxillus rubicundulus Ve08.2h10</name>
    <dbReference type="NCBI Taxonomy" id="930991"/>
    <lineage>
        <taxon>Eukaryota</taxon>
        <taxon>Fungi</taxon>
        <taxon>Dikarya</taxon>
        <taxon>Basidiomycota</taxon>
        <taxon>Agaricomycotina</taxon>
        <taxon>Agaricomycetes</taxon>
        <taxon>Agaricomycetidae</taxon>
        <taxon>Boletales</taxon>
        <taxon>Paxilineae</taxon>
        <taxon>Paxillaceae</taxon>
        <taxon>Paxillus</taxon>
    </lineage>
</organism>
<reference evidence="3 4" key="1">
    <citation type="submission" date="2014-04" db="EMBL/GenBank/DDBJ databases">
        <authorList>
            <consortium name="DOE Joint Genome Institute"/>
            <person name="Kuo A."/>
            <person name="Kohler A."/>
            <person name="Jargeat P."/>
            <person name="Nagy L.G."/>
            <person name="Floudas D."/>
            <person name="Copeland A."/>
            <person name="Barry K.W."/>
            <person name="Cichocki N."/>
            <person name="Veneault-Fourrey C."/>
            <person name="LaButti K."/>
            <person name="Lindquist E.A."/>
            <person name="Lipzen A."/>
            <person name="Lundell T."/>
            <person name="Morin E."/>
            <person name="Murat C."/>
            <person name="Sun H."/>
            <person name="Tunlid A."/>
            <person name="Henrissat B."/>
            <person name="Grigoriev I.V."/>
            <person name="Hibbett D.S."/>
            <person name="Martin F."/>
            <person name="Nordberg H.P."/>
            <person name="Cantor M.N."/>
            <person name="Hua S.X."/>
        </authorList>
    </citation>
    <scope>NUCLEOTIDE SEQUENCE [LARGE SCALE GENOMIC DNA]</scope>
    <source>
        <strain evidence="3 4">Ve08.2h10</strain>
    </source>
</reference>
<dbReference type="AlphaFoldDB" id="A0A0D0DV12"/>
<dbReference type="EMBL" id="KN825208">
    <property type="protein sequence ID" value="KIK93166.1"/>
    <property type="molecule type" value="Genomic_DNA"/>
</dbReference>
<dbReference type="InterPro" id="IPR042099">
    <property type="entry name" value="ANL_N_sf"/>
</dbReference>